<feature type="compositionally biased region" description="Acidic residues" evidence="1">
    <location>
        <begin position="779"/>
        <end position="799"/>
    </location>
</feature>
<feature type="region of interest" description="Disordered" evidence="1">
    <location>
        <begin position="260"/>
        <end position="380"/>
    </location>
</feature>
<feature type="domain" description="TssC1 N-terminal" evidence="2">
    <location>
        <begin position="1057"/>
        <end position="1340"/>
    </location>
</feature>
<feature type="compositionally biased region" description="Low complexity" evidence="1">
    <location>
        <begin position="576"/>
        <end position="597"/>
    </location>
</feature>
<sequence>MTGSAQKFIARNRAPRVQIEYDVELYGSEKKVQLPFVMGVMSDLAGKSNVAQPSIENRKFLEIDVDNFDERMQAMQPRAAFSVPNTLTGEGNLEVDLTFEAMDDFSPQAIAAKIEPLRKLLQARTELANLATYMDGKVGAETLIERILQDPTLLQSLSSMALSDDQTDAALDALRAAAPEEDIEQDQATAALNALRATAPQDVAAKDEVEGALDALRTVAPTEKPDNDETASALDALRAAAPEQDDAEDQAGATLEALRNAAPTDPEPQDNTTSALDGLRSSAAEEPEPESTADAALEGLRSVAADAPEGADSADEALEGLRATAPPEPEADNSADAALDHLRDTPLPETQPETAVQATLEGLKETAPPDADKDDTSQDVLAALAEAPIADGEPVAVADDVLFSLRDESDDKAPQPDTRQDALANLMVDPPEVDAPDTTMTDALAGLTAPDEHVAEEPDVNAALASLAEVAPPEEGNTGAVLADLVDTAPEPVAQTDTTGAALDSLAQIDAPAETDGDSNGAPLAELADTPSDPAYTVNTTPPALDEPAGIEAGREPVPDESDGTLEDLARDDVAGGDPAATGLDDLDDLLGAGSDPDPLDEFSALSNDPVAAEAEIRDLSVADIGDSDASGYLDDLLDASALNQPSDALTNDVPDIGTDDLDGLNDLEDLLDADTGPDPLDDLTSPALDALQAERAGPSVGDADTASAGDDLDDLLGDVAAESASEPADLSEPAGTADDLDDLDSLLAEPTDLDAEHPAADESHDLEPTERPTTPVSDPEETDDLDDLLSDLGGETEDGTSQADADRMPSDVVAEEALETSTAARDGLDDLLSDLDVQDASADIPESAPPAKAGPEAEFAFGVMTGARPDAQRLNRKRFRMAVMGDFSGRAARGLIEIGDALAARPAIQLDPDTVDEVISGFGTTLMLPIGKEGAGVEVVLGELDDLHPDELYEKVGIFSELVGLRAQLSSGATAEHAAKTLRAWGEEHGTPVAPARRTSSGNAVPADRRLSDFQKLIGDTTARLTQPSPVEDLLARIVGPHIRAVPDADAMAMQAAVDQALSAAMRLVLHHPEFQSIESQWRSIDLIARSIEVDDTLEVVLYDISAEEIAADLASVDDLTQSGFARLLTESPLDEETGRGGYSALIGLYTVEETPPHAELLGRIARVAAHVDAPFLAALSPAFMDIAKEDRHPLVATAWDTLRAMPEAGHLGLLSPRFLLRRPYGAKSEPIYEFEFEEFTMADGLSGMLWANPVVLAAILLAKSYRENGVGMGLGGIMSLGDMPYHFVTDRYGDQVALPCTERNLTLEKVEKVMARGVMPVVSIKGRDEIRLASFQSLAGGDILGPWSDVPPPPPSPPKPAPVMAPEPVEQAEDAEDDLGLDDLLAGFGDDQPAVEGEAGSDDIDADLAALLEDL</sequence>
<dbReference type="PANTHER" id="PTHR35850:SF1">
    <property type="entry name" value="TYPE VI SECRETION SYSTEM SHEATH PROTEIN TSSB1"/>
    <property type="match status" value="1"/>
</dbReference>
<dbReference type="PANTHER" id="PTHR35850">
    <property type="entry name" value="CYTOPLASMIC PROTEIN-RELATED"/>
    <property type="match status" value="1"/>
</dbReference>
<organism evidence="3 4">
    <name type="scientific">Sedimentitalea nanhaiensis</name>
    <dbReference type="NCBI Taxonomy" id="999627"/>
    <lineage>
        <taxon>Bacteria</taxon>
        <taxon>Pseudomonadati</taxon>
        <taxon>Pseudomonadota</taxon>
        <taxon>Alphaproteobacteria</taxon>
        <taxon>Rhodobacterales</taxon>
        <taxon>Paracoccaceae</taxon>
        <taxon>Sedimentitalea</taxon>
    </lineage>
</organism>
<feature type="region of interest" description="Disordered" evidence="1">
    <location>
        <begin position="492"/>
        <end position="605"/>
    </location>
</feature>
<protein>
    <submittedName>
        <fullName evidence="3">Type VI secretion protein, EvpB/VC_A0108 family/type VI secretion protein, VC_A0107 family</fullName>
    </submittedName>
</protein>
<feature type="compositionally biased region" description="Acidic residues" evidence="1">
    <location>
        <begin position="1372"/>
        <end position="1383"/>
    </location>
</feature>
<dbReference type="eggNOG" id="COG3516">
    <property type="taxonomic scope" value="Bacteria"/>
</dbReference>
<dbReference type="EMBL" id="FPAW01000024">
    <property type="protein sequence ID" value="SFU07969.1"/>
    <property type="molecule type" value="Genomic_DNA"/>
</dbReference>
<feature type="compositionally biased region" description="Low complexity" evidence="1">
    <location>
        <begin position="1384"/>
        <end position="1393"/>
    </location>
</feature>
<dbReference type="InterPro" id="IPR008312">
    <property type="entry name" value="T6SS_TssB1"/>
</dbReference>
<dbReference type="NCBIfam" id="TIGR03358">
    <property type="entry name" value="VI_chp_5"/>
    <property type="match status" value="1"/>
</dbReference>
<dbReference type="InterPro" id="IPR044031">
    <property type="entry name" value="TssC1_N"/>
</dbReference>
<evidence type="ECO:0000313" key="3">
    <source>
        <dbReference type="EMBL" id="SFU07969.1"/>
    </source>
</evidence>
<accession>A0A1I7D8G2</accession>
<keyword evidence="4" id="KW-1185">Reference proteome</keyword>
<dbReference type="eggNOG" id="COG3517">
    <property type="taxonomic scope" value="Bacteria"/>
</dbReference>
<feature type="compositionally biased region" description="Low complexity" evidence="1">
    <location>
        <begin position="700"/>
        <end position="710"/>
    </location>
</feature>
<dbReference type="Pfam" id="PF05591">
    <property type="entry name" value="T6SS_VipA"/>
    <property type="match status" value="2"/>
</dbReference>
<evidence type="ECO:0000259" key="2">
    <source>
        <dbReference type="Pfam" id="PF05943"/>
    </source>
</evidence>
<feature type="compositionally biased region" description="Pro residues" evidence="1">
    <location>
        <begin position="1351"/>
        <end position="1367"/>
    </location>
</feature>
<evidence type="ECO:0000256" key="1">
    <source>
        <dbReference type="SAM" id="MobiDB-lite"/>
    </source>
</evidence>
<feature type="compositionally biased region" description="Basic and acidic residues" evidence="1">
    <location>
        <begin position="755"/>
        <end position="771"/>
    </location>
</feature>
<dbReference type="OrthoDB" id="9789942at2"/>
<evidence type="ECO:0000313" key="4">
    <source>
        <dbReference type="Proteomes" id="UP000182466"/>
    </source>
</evidence>
<name>A0A1I7D8G2_9RHOB</name>
<feature type="region of interest" description="Disordered" evidence="1">
    <location>
        <begin position="1346"/>
        <end position="1404"/>
    </location>
</feature>
<dbReference type="STRING" id="999627.SAMN05216236_12435"/>
<dbReference type="Pfam" id="PF05943">
    <property type="entry name" value="VipB"/>
    <property type="match status" value="1"/>
</dbReference>
<proteinExistence type="predicted"/>
<reference evidence="3 4" key="1">
    <citation type="submission" date="2016-10" db="EMBL/GenBank/DDBJ databases">
        <authorList>
            <person name="de Groot N.N."/>
        </authorList>
    </citation>
    <scope>NUCLEOTIDE SEQUENCE [LARGE SCALE GENOMIC DNA]</scope>
    <source>
        <strain evidence="3 4">CGMCC 1.10959</strain>
    </source>
</reference>
<feature type="region of interest" description="Disordered" evidence="1">
    <location>
        <begin position="667"/>
        <end position="810"/>
    </location>
</feature>
<gene>
    <name evidence="3" type="ORF">SAMN05216236_12435</name>
</gene>
<dbReference type="Proteomes" id="UP000182466">
    <property type="component" value="Unassembled WGS sequence"/>
</dbReference>